<feature type="compositionally biased region" description="Low complexity" evidence="1">
    <location>
        <begin position="788"/>
        <end position="798"/>
    </location>
</feature>
<protein>
    <submittedName>
        <fullName evidence="3">Uncharacterized protein</fullName>
    </submittedName>
</protein>
<feature type="compositionally biased region" description="Polar residues" evidence="1">
    <location>
        <begin position="280"/>
        <end position="290"/>
    </location>
</feature>
<keyword evidence="2" id="KW-0472">Membrane</keyword>
<accession>A0A1C7M3C8</accession>
<feature type="compositionally biased region" description="Low complexity" evidence="1">
    <location>
        <begin position="701"/>
        <end position="734"/>
    </location>
</feature>
<feature type="region of interest" description="Disordered" evidence="1">
    <location>
        <begin position="267"/>
        <end position="290"/>
    </location>
</feature>
<gene>
    <name evidence="3" type="ORF">A0H81_10092</name>
</gene>
<feature type="transmembrane region" description="Helical" evidence="2">
    <location>
        <begin position="217"/>
        <end position="241"/>
    </location>
</feature>
<evidence type="ECO:0000256" key="1">
    <source>
        <dbReference type="SAM" id="MobiDB-lite"/>
    </source>
</evidence>
<keyword evidence="2" id="KW-1133">Transmembrane helix</keyword>
<reference evidence="3 4" key="1">
    <citation type="submission" date="2016-03" db="EMBL/GenBank/DDBJ databases">
        <title>Whole genome sequencing of Grifola frondosa 9006-11.</title>
        <authorList>
            <person name="Min B."/>
            <person name="Park H."/>
            <person name="Kim J.-G."/>
            <person name="Cho H."/>
            <person name="Oh Y.-L."/>
            <person name="Kong W.-S."/>
            <person name="Choi I.-G."/>
        </authorList>
    </citation>
    <scope>NUCLEOTIDE SEQUENCE [LARGE SCALE GENOMIC DNA]</scope>
    <source>
        <strain evidence="3 4">9006-11</strain>
    </source>
</reference>
<feature type="region of interest" description="Disordered" evidence="1">
    <location>
        <begin position="659"/>
        <end position="833"/>
    </location>
</feature>
<feature type="region of interest" description="Disordered" evidence="1">
    <location>
        <begin position="593"/>
        <end position="634"/>
    </location>
</feature>
<evidence type="ECO:0000256" key="2">
    <source>
        <dbReference type="SAM" id="Phobius"/>
    </source>
</evidence>
<proteinExistence type="predicted"/>
<feature type="compositionally biased region" description="Polar residues" evidence="1">
    <location>
        <begin position="818"/>
        <end position="833"/>
    </location>
</feature>
<dbReference type="EMBL" id="LUGG01000015">
    <property type="protein sequence ID" value="OBZ69574.1"/>
    <property type="molecule type" value="Genomic_DNA"/>
</dbReference>
<dbReference type="AlphaFoldDB" id="A0A1C7M3C8"/>
<dbReference type="Proteomes" id="UP000092993">
    <property type="component" value="Unassembled WGS sequence"/>
</dbReference>
<evidence type="ECO:0000313" key="4">
    <source>
        <dbReference type="Proteomes" id="UP000092993"/>
    </source>
</evidence>
<name>A0A1C7M3C8_GRIFR</name>
<keyword evidence="4" id="KW-1185">Reference proteome</keyword>
<sequence length="833" mass="90229">MDAYYGILVGTTPGSSGQKREKRRRKYIYACRRKCGTRCFFMCTVALQIRRSNHALAAWKGAVRPYVHSNDNVHAISCVGLIITRTLLHQRKKRASTKDRTPQLLFNLSLTSTPISYLCATVLNITVPIATAVQITTHPPVVILLNKDILSKSPNVVLMFSYILSVLRGVLYVAPHPTCTSLVWEPPTHTIHPPVLPIPLGVARHDYPLPQFWTADAAFVIAIVLFFATMSLSFIVVLVVFPEPIVGTSSGDLIMCGEALEKDFDMTMSPLSEGPDTDATESQLSSASTMSTDMRISSHFVLLVSETARNTHGVVCRAVNINATDVPYSQLSPSSTAMEIWSGSFETPGFNAGELATCVEDIDADATDHSFSVALDENEQTSLPPASRIVNAEPDATRTSLPVCDDVAPQHDDLIADFEISTEPSLSGFELTDADFLSVYPLLKQYSHIHSCGIKVNVKRDRLLVTARVLAWFGTRWHFCDLGLELVAENQHFQNCIKFSPSNKIGIIVRAQMYRVIAKDAKDYKIEDFGKPVSTGEVDWKDFHPWGKFTCREILHEALPKKSDHQDIRGFEQIPSDNVADILAGFTPRTHYENGNLATNSSERATPARAHVESATPTQHAGLDSRVPPPSRTAADAVHWTPQAMPSLSQFGTVLASNGGPVNLQPTPSSFSASPSSPFSFRNSPAGSSSNQNPATPRPTPSSSSPFQFGSPPSAPPSSSRGPAASDLPSDPSSRFTFNFTAPAHETGSSGPTPTSPPRVPSPSFTFSAAPARETDSSRQIPRGFVFSAGSASSSSESPRQPSTPLRFGSSAAGASEFNFSATPRTQQFTFGA</sequence>
<comment type="caution">
    <text evidence="3">The sequence shown here is derived from an EMBL/GenBank/DDBJ whole genome shotgun (WGS) entry which is preliminary data.</text>
</comment>
<keyword evidence="2" id="KW-0812">Transmembrane</keyword>
<feature type="compositionally biased region" description="Low complexity" evidence="1">
    <location>
        <begin position="666"/>
        <end position="685"/>
    </location>
</feature>
<evidence type="ECO:0000313" key="3">
    <source>
        <dbReference type="EMBL" id="OBZ69574.1"/>
    </source>
</evidence>
<organism evidence="3 4">
    <name type="scientific">Grifola frondosa</name>
    <name type="common">Maitake</name>
    <name type="synonym">Polyporus frondosus</name>
    <dbReference type="NCBI Taxonomy" id="5627"/>
    <lineage>
        <taxon>Eukaryota</taxon>
        <taxon>Fungi</taxon>
        <taxon>Dikarya</taxon>
        <taxon>Basidiomycota</taxon>
        <taxon>Agaricomycotina</taxon>
        <taxon>Agaricomycetes</taxon>
        <taxon>Polyporales</taxon>
        <taxon>Grifolaceae</taxon>
        <taxon>Grifola</taxon>
    </lineage>
</organism>